<dbReference type="Gene3D" id="3.20.20.30">
    <property type="entry name" value="Luciferase-like domain"/>
    <property type="match status" value="1"/>
</dbReference>
<dbReference type="InterPro" id="IPR050172">
    <property type="entry name" value="SsuD_RutA_monooxygenase"/>
</dbReference>
<comment type="caution">
    <text evidence="6">The sequence shown here is derived from an EMBL/GenBank/DDBJ whole genome shotgun (WGS) entry which is preliminary data.</text>
</comment>
<dbReference type="SUPFAM" id="SSF52540">
    <property type="entry name" value="P-loop containing nucleoside triphosphate hydrolases"/>
    <property type="match status" value="1"/>
</dbReference>
<feature type="domain" description="Luciferase-like" evidence="5">
    <location>
        <begin position="196"/>
        <end position="433"/>
    </location>
</feature>
<dbReference type="RefSeq" id="WP_345606261.1">
    <property type="nucleotide sequence ID" value="NZ_BAABJO010000012.1"/>
</dbReference>
<evidence type="ECO:0000256" key="4">
    <source>
        <dbReference type="ARBA" id="ARBA00023033"/>
    </source>
</evidence>
<sequence length="487" mass="51965">MRLPSPCLVVLAGPVASGKSTWAAQHFPPDAIVSGDRLRALVGAGEDDIAASADAFALLDEVVARRTARGLTTVVDTTGLDARRRATWLRMGREHGLVCVAVAFDTPAGVCRARNRARPHPVPAAVLTAQLKAWPGVRDALPGEGFDQVLAPEPVRVVPPVFLESATIGERPRESRAGLRFALHLGEFRGGAGGLRHRLREIAVAAEAAGFDAIYVMDHFRQIPQLGRPWEDFPESFTTLAWLAACTERVRLGTLVTAVTHRNVGHLAKIVATLDVLSGGRAVCGLGLGWFEAEHRAYGFGFPPREERYALLEDALAALPVLWGPGAKPFRGKVLDLPDTSGYPRPLQEHVPIVLGGGGERRTLPLAARYADVANVLGDLPSVARKAAVLREQCARTGRDVALSHLTTALVGRDPAEVAALVEAHRPRAVDAGRFAQQVRAGTVADQVGRFRELAAIGVAEVAVRLPDLRDAAPVARMAEVIAAFKG</sequence>
<dbReference type="Pfam" id="PF13671">
    <property type="entry name" value="AAA_33"/>
    <property type="match status" value="1"/>
</dbReference>
<evidence type="ECO:0000256" key="2">
    <source>
        <dbReference type="ARBA" id="ARBA00022643"/>
    </source>
</evidence>
<proteinExistence type="predicted"/>
<dbReference type="Gene3D" id="3.40.50.300">
    <property type="entry name" value="P-loop containing nucleotide triphosphate hydrolases"/>
    <property type="match status" value="1"/>
</dbReference>
<keyword evidence="4" id="KW-0503">Monooxygenase</keyword>
<dbReference type="InterPro" id="IPR011251">
    <property type="entry name" value="Luciferase-like_dom"/>
</dbReference>
<reference evidence="7" key="1">
    <citation type="journal article" date="2019" name="Int. J. Syst. Evol. Microbiol.">
        <title>The Global Catalogue of Microorganisms (GCM) 10K type strain sequencing project: providing services to taxonomists for standard genome sequencing and annotation.</title>
        <authorList>
            <consortium name="The Broad Institute Genomics Platform"/>
            <consortium name="The Broad Institute Genome Sequencing Center for Infectious Disease"/>
            <person name="Wu L."/>
            <person name="Ma J."/>
        </authorList>
    </citation>
    <scope>NUCLEOTIDE SEQUENCE [LARGE SCALE GENOMIC DNA]</scope>
    <source>
        <strain evidence="7">JCM 18302</strain>
    </source>
</reference>
<keyword evidence="3" id="KW-0560">Oxidoreductase</keyword>
<evidence type="ECO:0000259" key="5">
    <source>
        <dbReference type="Pfam" id="PF00296"/>
    </source>
</evidence>
<dbReference type="SUPFAM" id="SSF51679">
    <property type="entry name" value="Bacterial luciferase-like"/>
    <property type="match status" value="1"/>
</dbReference>
<dbReference type="PANTHER" id="PTHR42847:SF4">
    <property type="entry name" value="ALKANESULFONATE MONOOXYGENASE-RELATED"/>
    <property type="match status" value="1"/>
</dbReference>
<protein>
    <recommendedName>
        <fullName evidence="5">Luciferase-like domain-containing protein</fullName>
    </recommendedName>
</protein>
<dbReference type="InterPro" id="IPR027417">
    <property type="entry name" value="P-loop_NTPase"/>
</dbReference>
<gene>
    <name evidence="6" type="ORF">GCM10023320_35890</name>
</gene>
<name>A0ABP9NJV5_9PSEU</name>
<accession>A0ABP9NJV5</accession>
<evidence type="ECO:0000313" key="6">
    <source>
        <dbReference type="EMBL" id="GAA5123739.1"/>
    </source>
</evidence>
<dbReference type="PANTHER" id="PTHR42847">
    <property type="entry name" value="ALKANESULFONATE MONOOXYGENASE"/>
    <property type="match status" value="1"/>
</dbReference>
<dbReference type="Proteomes" id="UP001500804">
    <property type="component" value="Unassembled WGS sequence"/>
</dbReference>
<keyword evidence="2" id="KW-0288">FMN</keyword>
<evidence type="ECO:0000256" key="3">
    <source>
        <dbReference type="ARBA" id="ARBA00023002"/>
    </source>
</evidence>
<evidence type="ECO:0000313" key="7">
    <source>
        <dbReference type="Proteomes" id="UP001500804"/>
    </source>
</evidence>
<keyword evidence="7" id="KW-1185">Reference proteome</keyword>
<dbReference type="EMBL" id="BAABJO010000012">
    <property type="protein sequence ID" value="GAA5123739.1"/>
    <property type="molecule type" value="Genomic_DNA"/>
</dbReference>
<dbReference type="Pfam" id="PF00296">
    <property type="entry name" value="Bac_luciferase"/>
    <property type="match status" value="1"/>
</dbReference>
<keyword evidence="1" id="KW-0285">Flavoprotein</keyword>
<dbReference type="InterPro" id="IPR036661">
    <property type="entry name" value="Luciferase-like_sf"/>
</dbReference>
<evidence type="ECO:0000256" key="1">
    <source>
        <dbReference type="ARBA" id="ARBA00022630"/>
    </source>
</evidence>
<organism evidence="6 7">
    <name type="scientific">Pseudonocardia adelaidensis</name>
    <dbReference type="NCBI Taxonomy" id="648754"/>
    <lineage>
        <taxon>Bacteria</taxon>
        <taxon>Bacillati</taxon>
        <taxon>Actinomycetota</taxon>
        <taxon>Actinomycetes</taxon>
        <taxon>Pseudonocardiales</taxon>
        <taxon>Pseudonocardiaceae</taxon>
        <taxon>Pseudonocardia</taxon>
    </lineage>
</organism>